<feature type="compositionally biased region" description="Basic and acidic residues" evidence="1">
    <location>
        <begin position="154"/>
        <end position="176"/>
    </location>
</feature>
<dbReference type="Proteomes" id="UP000500826">
    <property type="component" value="Chromosome"/>
</dbReference>
<reference evidence="2 3" key="1">
    <citation type="submission" date="2020-05" db="EMBL/GenBank/DDBJ databases">
        <title>Ramlibacter rhizophilus sp. nov., isolated from rhizosphere soil of national flower Mugunghwa from South Korea.</title>
        <authorList>
            <person name="Zheng-Fei Y."/>
            <person name="Huan T."/>
        </authorList>
    </citation>
    <scope>NUCLEOTIDE SEQUENCE [LARGE SCALE GENOMIC DNA]</scope>
    <source>
        <strain evidence="2 3">H242</strain>
    </source>
</reference>
<gene>
    <name evidence="2" type="ORF">HK414_01445</name>
</gene>
<evidence type="ECO:0000256" key="1">
    <source>
        <dbReference type="SAM" id="MobiDB-lite"/>
    </source>
</evidence>
<protein>
    <submittedName>
        <fullName evidence="2">Uncharacterized protein</fullName>
    </submittedName>
</protein>
<feature type="compositionally biased region" description="Basic residues" evidence="1">
    <location>
        <begin position="122"/>
        <end position="133"/>
    </location>
</feature>
<evidence type="ECO:0000313" key="2">
    <source>
        <dbReference type="EMBL" id="QJW83353.1"/>
    </source>
</evidence>
<dbReference type="EMBL" id="CP053418">
    <property type="protein sequence ID" value="QJW83353.1"/>
    <property type="molecule type" value="Genomic_DNA"/>
</dbReference>
<feature type="region of interest" description="Disordered" evidence="1">
    <location>
        <begin position="114"/>
        <end position="188"/>
    </location>
</feature>
<name>A0ABX6NZY0_9BURK</name>
<proteinExistence type="predicted"/>
<evidence type="ECO:0000313" key="3">
    <source>
        <dbReference type="Proteomes" id="UP000500826"/>
    </source>
</evidence>
<sequence length="248" mass="27147">MHALERQIREANELRERLALMHGMLLKGGSPSMDDWVRTLSMMTTFGRYFEAGELKRILGAYPAIEQEWLVLQAEVRRYMDAGGAIDTFEGRAHAPLDGPDGAVDGRRLRADGALGRDVPARARRARPRRRAGGRPDGVHGTRHQAARGVDAGPLRRGELPRAGLERRGSAGDRGRRPALLRAGEPADGARARALRARWMALLEQSSGGDAALRDKLATLHKAHPLLMAGLPLGRAVREFLSTVPEKT</sequence>
<keyword evidence="3" id="KW-1185">Reference proteome</keyword>
<accession>A0ABX6NZY0</accession>
<organism evidence="2 3">
    <name type="scientific">Ramlibacter terrae</name>
    <dbReference type="NCBI Taxonomy" id="2732511"/>
    <lineage>
        <taxon>Bacteria</taxon>
        <taxon>Pseudomonadati</taxon>
        <taxon>Pseudomonadota</taxon>
        <taxon>Betaproteobacteria</taxon>
        <taxon>Burkholderiales</taxon>
        <taxon>Comamonadaceae</taxon>
        <taxon>Ramlibacter</taxon>
    </lineage>
</organism>